<organism evidence="2 3">
    <name type="scientific">Puccinia coronata f. sp. avenae</name>
    <dbReference type="NCBI Taxonomy" id="200324"/>
    <lineage>
        <taxon>Eukaryota</taxon>
        <taxon>Fungi</taxon>
        <taxon>Dikarya</taxon>
        <taxon>Basidiomycota</taxon>
        <taxon>Pucciniomycotina</taxon>
        <taxon>Pucciniomycetes</taxon>
        <taxon>Pucciniales</taxon>
        <taxon>Pucciniaceae</taxon>
        <taxon>Puccinia</taxon>
    </lineage>
</organism>
<evidence type="ECO:0000313" key="3">
    <source>
        <dbReference type="Proteomes" id="UP000235392"/>
    </source>
</evidence>
<protein>
    <submittedName>
        <fullName evidence="2">Uncharacterized protein</fullName>
    </submittedName>
</protein>
<gene>
    <name evidence="2" type="ORF">PCASD_26767</name>
</gene>
<dbReference type="EMBL" id="PGCI01001412">
    <property type="protein sequence ID" value="PLW05043.1"/>
    <property type="molecule type" value="Genomic_DNA"/>
</dbReference>
<dbReference type="Proteomes" id="UP000235392">
    <property type="component" value="Unassembled WGS sequence"/>
</dbReference>
<sequence length="197" mass="21586">MIQDADYDEDKDEVEAINETDDYDDHPEDTGFMVSDKLNVNKAMNTYSGQINITHIGKMNLGGTIIYPVYYAPNVISRDYSPTDLKFPYNSPSEVCKTFDSLPICVSPALLVSDPIAVVRVKPTKTPAISDKDTTPLESPPSTPPLPPSPRPSRSPTRQSTSPTEDRSSPPRATTVMARPAAKKGYAYVPADQPPQQ</sequence>
<proteinExistence type="predicted"/>
<comment type="caution">
    <text evidence="2">The sequence shown here is derived from an EMBL/GenBank/DDBJ whole genome shotgun (WGS) entry which is preliminary data.</text>
</comment>
<feature type="compositionally biased region" description="Acidic residues" evidence="1">
    <location>
        <begin position="1"/>
        <end position="27"/>
    </location>
</feature>
<reference evidence="2 3" key="1">
    <citation type="submission" date="2017-11" db="EMBL/GenBank/DDBJ databases">
        <title>De novo assembly and phasing of dikaryotic genomes from two isolates of Puccinia coronata f. sp. avenae, the causal agent of oat crown rust.</title>
        <authorList>
            <person name="Miller M.E."/>
            <person name="Zhang Y."/>
            <person name="Omidvar V."/>
            <person name="Sperschneider J."/>
            <person name="Schwessinger B."/>
            <person name="Raley C."/>
            <person name="Palmer J.M."/>
            <person name="Garnica D."/>
            <person name="Upadhyaya N."/>
            <person name="Rathjen J."/>
            <person name="Taylor J.M."/>
            <person name="Park R.F."/>
            <person name="Dodds P.N."/>
            <person name="Hirsch C.D."/>
            <person name="Kianian S.F."/>
            <person name="Figueroa M."/>
        </authorList>
    </citation>
    <scope>NUCLEOTIDE SEQUENCE [LARGE SCALE GENOMIC DNA]</scope>
    <source>
        <strain evidence="2">12SD80</strain>
    </source>
</reference>
<accession>A0A2N5RVN6</accession>
<evidence type="ECO:0000313" key="2">
    <source>
        <dbReference type="EMBL" id="PLW05043.1"/>
    </source>
</evidence>
<feature type="compositionally biased region" description="Pro residues" evidence="1">
    <location>
        <begin position="138"/>
        <end position="153"/>
    </location>
</feature>
<feature type="compositionally biased region" description="Low complexity" evidence="1">
    <location>
        <begin position="154"/>
        <end position="163"/>
    </location>
</feature>
<dbReference type="AlphaFoldDB" id="A0A2N5RVN6"/>
<evidence type="ECO:0000256" key="1">
    <source>
        <dbReference type="SAM" id="MobiDB-lite"/>
    </source>
</evidence>
<feature type="region of interest" description="Disordered" evidence="1">
    <location>
        <begin position="1"/>
        <end position="28"/>
    </location>
</feature>
<name>A0A2N5RVN6_9BASI</name>
<feature type="region of interest" description="Disordered" evidence="1">
    <location>
        <begin position="127"/>
        <end position="197"/>
    </location>
</feature>